<evidence type="ECO:0000313" key="1">
    <source>
        <dbReference type="EMBL" id="AJR06103.1"/>
    </source>
</evidence>
<dbReference type="Proteomes" id="UP000032303">
    <property type="component" value="Chromosome 1"/>
</dbReference>
<accession>A0A0C5WG36</accession>
<keyword evidence="2" id="KW-1185">Reference proteome</keyword>
<dbReference type="HOGENOM" id="CLU_2754360_0_0_6"/>
<dbReference type="KEGG" id="pgb:H744_1c1078"/>
<reference evidence="1 2" key="1">
    <citation type="submission" date="2013-05" db="EMBL/GenBank/DDBJ databases">
        <title>Complete genome sequence of the lipase-producing bacterium Photobacterium gaetbulicola Gung47.</title>
        <authorList>
            <person name="Kim Y.-O."/>
        </authorList>
    </citation>
    <scope>NUCLEOTIDE SEQUENCE [LARGE SCALE GENOMIC DNA]</scope>
    <source>
        <strain evidence="1 2">Gung47</strain>
    </source>
</reference>
<proteinExistence type="predicted"/>
<dbReference type="PATRIC" id="fig|658445.3.peg.1161"/>
<dbReference type="EMBL" id="CP005973">
    <property type="protein sequence ID" value="AJR06103.1"/>
    <property type="molecule type" value="Genomic_DNA"/>
</dbReference>
<sequence>MIAEFKVPKKAAESIINRTNSEYIFFADRAKKRYTEIDHHVLLTSAYTHRCLFMNGFEAQRPFIEASKDS</sequence>
<dbReference type="STRING" id="658445.H744_1c1078"/>
<gene>
    <name evidence="1" type="ORF">H744_1c1078</name>
</gene>
<name>A0A0C5WG36_9GAMM</name>
<protein>
    <submittedName>
        <fullName evidence="1">Uncharacterized protein</fullName>
    </submittedName>
</protein>
<dbReference type="AlphaFoldDB" id="A0A0C5WG36"/>
<evidence type="ECO:0000313" key="2">
    <source>
        <dbReference type="Proteomes" id="UP000032303"/>
    </source>
</evidence>
<organism evidence="1 2">
    <name type="scientific">Photobacterium gaetbulicola Gung47</name>
    <dbReference type="NCBI Taxonomy" id="658445"/>
    <lineage>
        <taxon>Bacteria</taxon>
        <taxon>Pseudomonadati</taxon>
        <taxon>Pseudomonadota</taxon>
        <taxon>Gammaproteobacteria</taxon>
        <taxon>Vibrionales</taxon>
        <taxon>Vibrionaceae</taxon>
        <taxon>Photobacterium</taxon>
    </lineage>
</organism>